<evidence type="ECO:0000256" key="1">
    <source>
        <dbReference type="SAM" id="MobiDB-lite"/>
    </source>
</evidence>
<feature type="region of interest" description="Disordered" evidence="1">
    <location>
        <begin position="1"/>
        <end position="52"/>
    </location>
</feature>
<feature type="compositionally biased region" description="Basic and acidic residues" evidence="1">
    <location>
        <begin position="352"/>
        <end position="364"/>
    </location>
</feature>
<proteinExistence type="predicted"/>
<feature type="compositionally biased region" description="Low complexity" evidence="1">
    <location>
        <begin position="34"/>
        <end position="43"/>
    </location>
</feature>
<feature type="compositionally biased region" description="Basic residues" evidence="1">
    <location>
        <begin position="14"/>
        <end position="25"/>
    </location>
</feature>
<evidence type="ECO:0000313" key="2">
    <source>
        <dbReference type="EMBL" id="KXS97228.1"/>
    </source>
</evidence>
<comment type="caution">
    <text evidence="2">The sequence shown here is derived from an EMBL/GenBank/DDBJ whole genome shotgun (WGS) entry which is preliminary data.</text>
</comment>
<sequence length="875" mass="97837">MARLAARQSESYLKKHGRKASKQTAHRPQEDLNPSDSDSGNGDDPPDEGDENSRIAARLEDIWKAAKSDNPADCLILYHDAFQEFLAPDGIASSIEQRMDSRLRSLLEAKASASIQEHKDRMVRAHVKALAGHPWHLSLLQVWGLYALDNAWPGSGLLGWLRDLSSAEQDAVEAHRLLKTAQASRALDRQARQLREHRMTPRSKWHAWMSTDVRHAIEAWIDKDEGRRWGDLTNYRKDKAFMKQRKSRDGSNASEKAGGNAGEEEQQEEQHVSGQEDGDGGTTQQEHGDRGTSHEEEEQHVSEQEDGDGGTTQQKDGDRGTTHEEEEQQEEQHVGGQEDGDGGTSHEEDDDHLPSPERGRRRDAGEEEPPAEDSFFDDGGFSGFGNDDTTELGKANASIPTPRLSIRRSISELRRSTFHSFAYFRRRASSVGTCTRDRLSFTARNRGSGSVGVDVQLPKTPTTKTSPPRTKTPTPRVQPRCQRPAAPTRDATDTPTEISDIFARCPTMSSAPPAKRPRLESSMSLQPWLDTFAERHSDPAPIELLNHADVDSVLVDDPASGLVLIVLRLNDTPLRTRYALVELTPEESIAHVNDSDMVANTSNNVHLGNIVRSLRALVPALAPHQEQAEGDHTQEPEVAFVALPFLEAQADDIVRIAILVSYKLTGSLDKMPTEIHDFAIWQYATALFAAQSPPTTAAARPPPSPTRPFLDRDTSIRAQEPFNLEASISRIAVREFVHTWKSKADQLERASIEAGRIWEILHGFQNGQHKSSGDKHALDVKITATERLIRQTEQILANSDLDSELRDMESRHLQSLEASLQKDLKTRSMSGRWKRRQAVINQLANDRWYYQLENQKINSGLEELREQWKNFAASL</sequence>
<feature type="compositionally biased region" description="Low complexity" evidence="1">
    <location>
        <begin position="458"/>
        <end position="494"/>
    </location>
</feature>
<protein>
    <submittedName>
        <fullName evidence="2">Uncharacterized protein</fullName>
    </submittedName>
</protein>
<evidence type="ECO:0000313" key="3">
    <source>
        <dbReference type="Proteomes" id="UP000070133"/>
    </source>
</evidence>
<feature type="compositionally biased region" description="Acidic residues" evidence="1">
    <location>
        <begin position="365"/>
        <end position="376"/>
    </location>
</feature>
<feature type="region of interest" description="Disordered" evidence="1">
    <location>
        <begin position="240"/>
        <end position="398"/>
    </location>
</feature>
<gene>
    <name evidence="2" type="ORF">AC578_2840</name>
</gene>
<feature type="region of interest" description="Disordered" evidence="1">
    <location>
        <begin position="445"/>
        <end position="494"/>
    </location>
</feature>
<accession>A0A139H4E9</accession>
<feature type="compositionally biased region" description="Basic and acidic residues" evidence="1">
    <location>
        <begin position="286"/>
        <end position="303"/>
    </location>
</feature>
<dbReference type="STRING" id="321146.A0A139H4E9"/>
<organism evidence="2 3">
    <name type="scientific">Pseudocercospora eumusae</name>
    <dbReference type="NCBI Taxonomy" id="321146"/>
    <lineage>
        <taxon>Eukaryota</taxon>
        <taxon>Fungi</taxon>
        <taxon>Dikarya</taxon>
        <taxon>Ascomycota</taxon>
        <taxon>Pezizomycotina</taxon>
        <taxon>Dothideomycetes</taxon>
        <taxon>Dothideomycetidae</taxon>
        <taxon>Mycosphaerellales</taxon>
        <taxon>Mycosphaerellaceae</taxon>
        <taxon>Pseudocercospora</taxon>
    </lineage>
</organism>
<dbReference type="EMBL" id="LFZN01000149">
    <property type="protein sequence ID" value="KXS97228.1"/>
    <property type="molecule type" value="Genomic_DNA"/>
</dbReference>
<name>A0A139H4E9_9PEZI</name>
<reference evidence="2 3" key="1">
    <citation type="submission" date="2015-07" db="EMBL/GenBank/DDBJ databases">
        <title>Comparative genomics of the Sigatoka disease complex on banana suggests a link between parallel evolutionary changes in Pseudocercospora fijiensis and Pseudocercospora eumusae and increased virulence on the banana host.</title>
        <authorList>
            <person name="Chang T.-C."/>
            <person name="Salvucci A."/>
            <person name="Crous P.W."/>
            <person name="Stergiopoulos I."/>
        </authorList>
    </citation>
    <scope>NUCLEOTIDE SEQUENCE [LARGE SCALE GENOMIC DNA]</scope>
    <source>
        <strain evidence="2 3">CBS 114824</strain>
    </source>
</reference>
<dbReference type="Proteomes" id="UP000070133">
    <property type="component" value="Unassembled WGS sequence"/>
</dbReference>
<dbReference type="AlphaFoldDB" id="A0A139H4E9"/>
<keyword evidence="3" id="KW-1185">Reference proteome</keyword>